<dbReference type="AlphaFoldDB" id="A0A4Y2HS35"/>
<evidence type="ECO:0000313" key="2">
    <source>
        <dbReference type="Proteomes" id="UP000499080"/>
    </source>
</evidence>
<reference evidence="1 2" key="1">
    <citation type="journal article" date="2019" name="Sci. Rep.">
        <title>Orb-weaving spider Araneus ventricosus genome elucidates the spidroin gene catalogue.</title>
        <authorList>
            <person name="Kono N."/>
            <person name="Nakamura H."/>
            <person name="Ohtoshi R."/>
            <person name="Moran D.A.P."/>
            <person name="Shinohara A."/>
            <person name="Yoshida Y."/>
            <person name="Fujiwara M."/>
            <person name="Mori M."/>
            <person name="Tomita M."/>
            <person name="Arakawa K."/>
        </authorList>
    </citation>
    <scope>NUCLEOTIDE SEQUENCE [LARGE SCALE GENOMIC DNA]</scope>
</reference>
<organism evidence="1 2">
    <name type="scientific">Araneus ventricosus</name>
    <name type="common">Orbweaver spider</name>
    <name type="synonym">Epeira ventricosa</name>
    <dbReference type="NCBI Taxonomy" id="182803"/>
    <lineage>
        <taxon>Eukaryota</taxon>
        <taxon>Metazoa</taxon>
        <taxon>Ecdysozoa</taxon>
        <taxon>Arthropoda</taxon>
        <taxon>Chelicerata</taxon>
        <taxon>Arachnida</taxon>
        <taxon>Araneae</taxon>
        <taxon>Araneomorphae</taxon>
        <taxon>Entelegynae</taxon>
        <taxon>Araneoidea</taxon>
        <taxon>Araneidae</taxon>
        <taxon>Araneus</taxon>
    </lineage>
</organism>
<name>A0A4Y2HS35_ARAVE</name>
<accession>A0A4Y2HS35</accession>
<dbReference type="Proteomes" id="UP000499080">
    <property type="component" value="Unassembled WGS sequence"/>
</dbReference>
<dbReference type="EMBL" id="BGPR01002116">
    <property type="protein sequence ID" value="GBM67983.1"/>
    <property type="molecule type" value="Genomic_DNA"/>
</dbReference>
<keyword evidence="2" id="KW-1185">Reference proteome</keyword>
<evidence type="ECO:0000313" key="1">
    <source>
        <dbReference type="EMBL" id="GBM67983.1"/>
    </source>
</evidence>
<protein>
    <submittedName>
        <fullName evidence="1">Uncharacterized protein</fullName>
    </submittedName>
</protein>
<comment type="caution">
    <text evidence="1">The sequence shown here is derived from an EMBL/GenBank/DDBJ whole genome shotgun (WGS) entry which is preliminary data.</text>
</comment>
<gene>
    <name evidence="1" type="ORF">AVEN_218842_1</name>
</gene>
<sequence length="121" mass="13735">MYLVIPCDVTPCRVNYKYPQLLNFWERVDPLGSPLESERLWNLSLGCYPQCQPVSFEKPSGVESTVAVISDFLSVSVANLCKCCFYCYLCVVFSGILEKKAPFCIILLVGLHSRTPTRRFL</sequence>
<proteinExistence type="predicted"/>